<organism evidence="2 4">
    <name type="scientific">Iris pallida</name>
    <name type="common">Sweet iris</name>
    <dbReference type="NCBI Taxonomy" id="29817"/>
    <lineage>
        <taxon>Eukaryota</taxon>
        <taxon>Viridiplantae</taxon>
        <taxon>Streptophyta</taxon>
        <taxon>Embryophyta</taxon>
        <taxon>Tracheophyta</taxon>
        <taxon>Spermatophyta</taxon>
        <taxon>Magnoliopsida</taxon>
        <taxon>Liliopsida</taxon>
        <taxon>Asparagales</taxon>
        <taxon>Iridaceae</taxon>
        <taxon>Iridoideae</taxon>
        <taxon>Irideae</taxon>
        <taxon>Iris</taxon>
    </lineage>
</organism>
<dbReference type="EMBL" id="JANAVB010044017">
    <property type="protein sequence ID" value="KAJ6792230.1"/>
    <property type="molecule type" value="Genomic_DNA"/>
</dbReference>
<protein>
    <submittedName>
        <fullName evidence="2">Uncharacterized protein</fullName>
    </submittedName>
</protein>
<keyword evidence="4" id="KW-1185">Reference proteome</keyword>
<dbReference type="Proteomes" id="UP001140949">
    <property type="component" value="Unassembled WGS sequence"/>
</dbReference>
<reference evidence="2" key="2">
    <citation type="submission" date="2023-04" db="EMBL/GenBank/DDBJ databases">
        <authorList>
            <person name="Bruccoleri R.E."/>
            <person name="Oakeley E.J."/>
            <person name="Faust A.-M."/>
            <person name="Dessus-Babus S."/>
            <person name="Altorfer M."/>
            <person name="Burckhardt D."/>
            <person name="Oertli M."/>
            <person name="Naumann U."/>
            <person name="Petersen F."/>
            <person name="Wong J."/>
        </authorList>
    </citation>
    <scope>NUCLEOTIDE SEQUENCE</scope>
    <source>
        <strain evidence="2">GSM-AAB239-AS_SAM_17_03QT</strain>
        <tissue evidence="2">Leaf</tissue>
    </source>
</reference>
<keyword evidence="1" id="KW-0732">Signal</keyword>
<sequence>MHTFLLSLFIQFIGMILCVLLRPSEDLVFPQVCVFVISCRCSS</sequence>
<evidence type="ECO:0000313" key="3">
    <source>
        <dbReference type="EMBL" id="KAJ6792231.1"/>
    </source>
</evidence>
<dbReference type="AlphaFoldDB" id="A0AAX6DKB8"/>
<gene>
    <name evidence="2" type="ORF">M6B38_240610</name>
    <name evidence="3" type="ORF">M6B38_240615</name>
</gene>
<evidence type="ECO:0000256" key="1">
    <source>
        <dbReference type="SAM" id="SignalP"/>
    </source>
</evidence>
<feature type="chain" id="PRO_5044718596" evidence="1">
    <location>
        <begin position="19"/>
        <end position="43"/>
    </location>
</feature>
<reference evidence="2" key="1">
    <citation type="journal article" date="2023" name="GigaByte">
        <title>Genome assembly of the bearded iris, Iris pallida Lam.</title>
        <authorList>
            <person name="Bruccoleri R.E."/>
            <person name="Oakeley E.J."/>
            <person name="Faust A.M.E."/>
            <person name="Altorfer M."/>
            <person name="Dessus-Babus S."/>
            <person name="Burckhardt D."/>
            <person name="Oertli M."/>
            <person name="Naumann U."/>
            <person name="Petersen F."/>
            <person name="Wong J."/>
        </authorList>
    </citation>
    <scope>NUCLEOTIDE SEQUENCE</scope>
    <source>
        <strain evidence="2">GSM-AAB239-AS_SAM_17_03QT</strain>
    </source>
</reference>
<feature type="signal peptide" evidence="1">
    <location>
        <begin position="1"/>
        <end position="18"/>
    </location>
</feature>
<name>A0AAX6DKB8_IRIPA</name>
<evidence type="ECO:0000313" key="4">
    <source>
        <dbReference type="Proteomes" id="UP001140949"/>
    </source>
</evidence>
<dbReference type="EMBL" id="JANAVB010044017">
    <property type="protein sequence ID" value="KAJ6792231.1"/>
    <property type="molecule type" value="Genomic_DNA"/>
</dbReference>
<comment type="caution">
    <text evidence="2">The sequence shown here is derived from an EMBL/GenBank/DDBJ whole genome shotgun (WGS) entry which is preliminary data.</text>
</comment>
<proteinExistence type="predicted"/>
<accession>A0AAX6DKB8</accession>
<evidence type="ECO:0000313" key="2">
    <source>
        <dbReference type="EMBL" id="KAJ6792230.1"/>
    </source>
</evidence>